<reference evidence="1 2" key="1">
    <citation type="submission" date="2020-07" db="EMBL/GenBank/DDBJ databases">
        <title>Moheibacter lacus sp. nov., a member of the family Flavobacteriaceae isolated from freshwater lake sediment.</title>
        <authorList>
            <person name="Liu Y."/>
        </authorList>
    </citation>
    <scope>NUCLEOTIDE SEQUENCE [LARGE SCALE GENOMIC DNA]</scope>
    <source>
        <strain evidence="1 2">BDHS18</strain>
    </source>
</reference>
<keyword evidence="2" id="KW-1185">Reference proteome</keyword>
<organism evidence="1 2">
    <name type="scientific">Moheibacter lacus</name>
    <dbReference type="NCBI Taxonomy" id="2745851"/>
    <lineage>
        <taxon>Bacteria</taxon>
        <taxon>Pseudomonadati</taxon>
        <taxon>Bacteroidota</taxon>
        <taxon>Flavobacteriia</taxon>
        <taxon>Flavobacteriales</taxon>
        <taxon>Weeksellaceae</taxon>
        <taxon>Moheibacter</taxon>
    </lineage>
</organism>
<protein>
    <submittedName>
        <fullName evidence="1">T9SS type B sorting domain-containing protein</fullName>
    </submittedName>
</protein>
<sequence>MELSFTSRISTVLLFLLFIGSSFGQLDCDFITPLCSNEDIEAGSPTSNPGETIVTTCQTLQSNNTAWYVIQIQSGTTFTFVIEPDVNIDYDFAVWLNPEDCNDLGVADRGSFDAPAAGEYDTGLMLNETDFCEGAGGGGLVDGMVRHLDVQPGDIVVIAVDRWSSQSSDYTLTFGGDSELDCTILGENYGQCDLDNDNQELFDLNLIEDDIIDGAPNQTVDFYEDETDAQAGNANTEISPYLVTFNDTDGDGFDNGTILYARVEENNTFLRVIQVTLFVNRLPQVTSPIALDPKCDILGDGEEVFDLREAEPFLVSDPSIYNFIYYEDPDDADAGNANFINTPASYSSGTQTIYVRVETGALIGNEDGCYVVGEINLEIFDFGLNTISLTPDAICDEDGDGEVIIDLTDYVNQLVLPPNNPEDFTITYYENALDATVPTNNILDPENFPITAGNNDIIYVRLEHPTNGCYIISEIHFSTLTRPELNAMSNVDMCVDEVSGDHLFDLTVFDGQIVNNPADYDITYHTSQEDADDGLDPIDPEDAYPISINSTVTVYIRVENQGCPNVGTVDISIHSNPVLSDDLTLDPICDEDGDGEVIVNLTDNEAYFIGTDPGPFDISYHTDPNEAELGTNPILDPENHPIDAGTTETIYIRVKYDSNDCYRVRSITYVIVERPILNDLDEVTDCVDQVDGTIPYDLTLFNPLLISNPADYIFSYYTNLTDAQNSENTITNINNYPIPVNTPTEIVIRVEVDGCPDFRSVMITFNSNPVVNDLDNQAFCSTEISGNIPYDLTQHRPEWVDDDPANYNFSYHTSQNDADLGLDPIPNPGSYQIPVGSTTTIYVRIENSATNCFKTTILNLYPGETATLMNGLEIELCDPNFDGVFEYNLTELDSQLIANPNDLGFQYFTSLSDAQSDLNAIPQNQWNNYPINILPFDLWVVAETTDECRSEPVEVRFVQGESINLINPVIGPLEYCAEHLINLQDSEIEITNETVDFSYHNSLNDAENGTNPIMNINEFSPQGNNSVYVRLEMAGKCPVLAEIQFTLLPTPSLSISESSMILCADDSFEATATSDDPTATFEWTLEDGTILTGPIQTINQFGTHTVIAYSADGCRSEERTLTVNLPTQPVFNGIEMGDNYVIVDATNGGEGPLEYSLDGILWQNSPQFNNLIPGETYTIWVRSSGCMIEKYDITLLSVPNFISPNGDGKNDTWTIRGIEVTPGATVKIFDRYGKIFVDTNFEGNYEWNGKYLGNNVPSGDYWYIIQIPSDGILQERKFVGHISVRNK</sequence>
<dbReference type="Proteomes" id="UP000552241">
    <property type="component" value="Unassembled WGS sequence"/>
</dbReference>
<name>A0A838ZU75_9FLAO</name>
<accession>A0A838ZU75</accession>
<gene>
    <name evidence="1" type="ORF">HU137_12315</name>
</gene>
<evidence type="ECO:0000313" key="2">
    <source>
        <dbReference type="Proteomes" id="UP000552241"/>
    </source>
</evidence>
<dbReference type="Pfam" id="PF13585">
    <property type="entry name" value="CHU_C"/>
    <property type="match status" value="1"/>
</dbReference>
<dbReference type="SUPFAM" id="SSF49299">
    <property type="entry name" value="PKD domain"/>
    <property type="match status" value="1"/>
</dbReference>
<dbReference type="InterPro" id="IPR035986">
    <property type="entry name" value="PKD_dom_sf"/>
</dbReference>
<dbReference type="EMBL" id="JACDZE010000005">
    <property type="protein sequence ID" value="MBA5630555.1"/>
    <property type="molecule type" value="Genomic_DNA"/>
</dbReference>
<comment type="caution">
    <text evidence="1">The sequence shown here is derived from an EMBL/GenBank/DDBJ whole genome shotgun (WGS) entry which is preliminary data.</text>
</comment>
<dbReference type="NCBIfam" id="TIGR04131">
    <property type="entry name" value="Bac_Flav_CTERM"/>
    <property type="match status" value="1"/>
</dbReference>
<dbReference type="RefSeq" id="WP_182044163.1">
    <property type="nucleotide sequence ID" value="NZ_JACDZE010000005.1"/>
</dbReference>
<dbReference type="InterPro" id="IPR026341">
    <property type="entry name" value="T9SS_type_B"/>
</dbReference>
<proteinExistence type="predicted"/>
<evidence type="ECO:0000313" key="1">
    <source>
        <dbReference type="EMBL" id="MBA5630555.1"/>
    </source>
</evidence>